<dbReference type="Proteomes" id="UP000887540">
    <property type="component" value="Unplaced"/>
</dbReference>
<dbReference type="AlphaFoldDB" id="A0A914DDN4"/>
<sequence length="53" mass="6450">MSLHQLVETQRQYYKTGEPAKLSHRREQLLKLRKILKEDHDTLTEGVYQDLRR</sequence>
<reference evidence="2" key="1">
    <citation type="submission" date="2022-11" db="UniProtKB">
        <authorList>
            <consortium name="WormBaseParasite"/>
        </authorList>
    </citation>
    <scope>IDENTIFICATION</scope>
</reference>
<evidence type="ECO:0000313" key="1">
    <source>
        <dbReference type="Proteomes" id="UP000887540"/>
    </source>
</evidence>
<accession>A0A914DDN4</accession>
<protein>
    <submittedName>
        <fullName evidence="2">Uncharacterized protein</fullName>
    </submittedName>
</protein>
<dbReference type="WBParaSite" id="ACRNAN_scaffold24338.g27720.t1">
    <property type="protein sequence ID" value="ACRNAN_scaffold24338.g27720.t1"/>
    <property type="gene ID" value="ACRNAN_scaffold24338.g27720"/>
</dbReference>
<organism evidence="1 2">
    <name type="scientific">Acrobeloides nanus</name>
    <dbReference type="NCBI Taxonomy" id="290746"/>
    <lineage>
        <taxon>Eukaryota</taxon>
        <taxon>Metazoa</taxon>
        <taxon>Ecdysozoa</taxon>
        <taxon>Nematoda</taxon>
        <taxon>Chromadorea</taxon>
        <taxon>Rhabditida</taxon>
        <taxon>Tylenchina</taxon>
        <taxon>Cephalobomorpha</taxon>
        <taxon>Cephaloboidea</taxon>
        <taxon>Cephalobidae</taxon>
        <taxon>Acrobeloides</taxon>
    </lineage>
</organism>
<name>A0A914DDN4_9BILA</name>
<evidence type="ECO:0000313" key="2">
    <source>
        <dbReference type="WBParaSite" id="ACRNAN_scaffold24338.g27720.t1"/>
    </source>
</evidence>
<keyword evidence="1" id="KW-1185">Reference proteome</keyword>
<proteinExistence type="predicted"/>